<dbReference type="InterPro" id="IPR020829">
    <property type="entry name" value="GlycerAld_3-P_DH_cat"/>
</dbReference>
<dbReference type="PANTHER" id="PTHR10836:SF76">
    <property type="entry name" value="GLYCERALDEHYDE-3-PHOSPHATE DEHYDROGENASE-RELATED"/>
    <property type="match status" value="1"/>
</dbReference>
<evidence type="ECO:0000256" key="5">
    <source>
        <dbReference type="RuleBase" id="RU000397"/>
    </source>
</evidence>
<evidence type="ECO:0000259" key="6">
    <source>
        <dbReference type="SMART" id="SM00846"/>
    </source>
</evidence>
<dbReference type="Proteomes" id="UP001642464">
    <property type="component" value="Unassembled WGS sequence"/>
</dbReference>
<dbReference type="CDD" id="cd18126">
    <property type="entry name" value="GAPDH_I_C"/>
    <property type="match status" value="1"/>
</dbReference>
<dbReference type="PRINTS" id="PR00078">
    <property type="entry name" value="G3PDHDRGNASE"/>
</dbReference>
<accession>A0ABP0I1H6</accession>
<dbReference type="PANTHER" id="PTHR10836">
    <property type="entry name" value="GLYCERALDEHYDE 3-PHOSPHATE DEHYDROGENASE"/>
    <property type="match status" value="1"/>
</dbReference>
<evidence type="ECO:0000256" key="2">
    <source>
        <dbReference type="ARBA" id="ARBA00011881"/>
    </source>
</evidence>
<dbReference type="EMBL" id="CAXAMM010002225">
    <property type="protein sequence ID" value="CAK8995313.1"/>
    <property type="molecule type" value="Genomic_DNA"/>
</dbReference>
<keyword evidence="8" id="KW-1185">Reference proteome</keyword>
<proteinExistence type="inferred from homology"/>
<name>A0ABP0I1H6_9DINO</name>
<protein>
    <submittedName>
        <fullName evidence="7">Glycosomal (GAPDH)</fullName>
    </submittedName>
</protein>
<dbReference type="InterPro" id="IPR020830">
    <property type="entry name" value="GlycerAld_3-P_DH_AS"/>
</dbReference>
<dbReference type="InterPro" id="IPR036291">
    <property type="entry name" value="NAD(P)-bd_dom_sf"/>
</dbReference>
<dbReference type="InterPro" id="IPR020828">
    <property type="entry name" value="GlycerAld_3-P_DH_NAD(P)-bd"/>
</dbReference>
<evidence type="ECO:0000256" key="3">
    <source>
        <dbReference type="ARBA" id="ARBA00023002"/>
    </source>
</evidence>
<dbReference type="Gene3D" id="3.30.360.10">
    <property type="entry name" value="Dihydrodipicolinate Reductase, domain 2"/>
    <property type="match status" value="2"/>
</dbReference>
<dbReference type="Pfam" id="PF00044">
    <property type="entry name" value="Gp_dh_N"/>
    <property type="match status" value="1"/>
</dbReference>
<comment type="similarity">
    <text evidence="1 5">Belongs to the glyceraldehyde-3-phosphate dehydrogenase family.</text>
</comment>
<reference evidence="7 8" key="1">
    <citation type="submission" date="2024-02" db="EMBL/GenBank/DDBJ databases">
        <authorList>
            <person name="Chen Y."/>
            <person name="Shah S."/>
            <person name="Dougan E. K."/>
            <person name="Thang M."/>
            <person name="Chan C."/>
        </authorList>
    </citation>
    <scope>NUCLEOTIDE SEQUENCE [LARGE SCALE GENOMIC DNA]</scope>
</reference>
<comment type="caution">
    <text evidence="7">The sequence shown here is derived from an EMBL/GenBank/DDBJ whole genome shotgun (WGS) entry which is preliminary data.</text>
</comment>
<sequence length="407" mass="44152">MVFQAICDQNLLGTKLDVVGVVDMSTDAEYFAQLRSYDTVHGKFKHDVKIGEKDELIVNGNKIKCIQASREGPKALPWKELGVEYVIESTGLFVEADKAKGHIEAGAKKVIISAPGKGDLKTLVCGVNHTEYDKAKHDVVSNASCTTNCLAPVVHVLLKEGIGIEKGLMTTIHSYTATQKTVDGVSAKDWRGGRAAACNIIPSATGAAKAVGEVLPSTKGKLTGMAFRVPTPDVSVVDLTFTAEKDTSIEEIDALMKKAVQERNRGGHFGAAEILDLLWATDSYMKGVLSYTDEELVSADFIHNVNSSIYDSKATLQNNLKGEKRFFKIVCLGLRRTRGGMESWVTSLSTLRSGRLTSYSVYSVYFRWSTRVHGPLFERSQVGGARSSFAFGAPDEKGQLMRAGSVS</sequence>
<comment type="subunit">
    <text evidence="2">Homotetramer.</text>
</comment>
<evidence type="ECO:0000256" key="4">
    <source>
        <dbReference type="ARBA" id="ARBA00023027"/>
    </source>
</evidence>
<organism evidence="7 8">
    <name type="scientific">Durusdinium trenchii</name>
    <dbReference type="NCBI Taxonomy" id="1381693"/>
    <lineage>
        <taxon>Eukaryota</taxon>
        <taxon>Sar</taxon>
        <taxon>Alveolata</taxon>
        <taxon>Dinophyceae</taxon>
        <taxon>Suessiales</taxon>
        <taxon>Symbiodiniaceae</taxon>
        <taxon>Durusdinium</taxon>
    </lineage>
</organism>
<dbReference type="CDD" id="cd05214">
    <property type="entry name" value="GAPDH_I_N"/>
    <property type="match status" value="1"/>
</dbReference>
<dbReference type="InterPro" id="IPR020831">
    <property type="entry name" value="GlycerAld/Erythrose_P_DH"/>
</dbReference>
<dbReference type="SUPFAM" id="SSF55347">
    <property type="entry name" value="Glyceraldehyde-3-phosphate dehydrogenase-like, C-terminal domain"/>
    <property type="match status" value="1"/>
</dbReference>
<keyword evidence="4" id="KW-0520">NAD</keyword>
<dbReference type="SUPFAM" id="SSF51735">
    <property type="entry name" value="NAD(P)-binding Rossmann-fold domains"/>
    <property type="match status" value="1"/>
</dbReference>
<evidence type="ECO:0000313" key="7">
    <source>
        <dbReference type="EMBL" id="CAK8995313.1"/>
    </source>
</evidence>
<dbReference type="SMART" id="SM00846">
    <property type="entry name" value="Gp_dh_N"/>
    <property type="match status" value="1"/>
</dbReference>
<feature type="domain" description="Glyceraldehyde 3-phosphate dehydrogenase NAD(P) binding" evidence="6">
    <location>
        <begin position="1"/>
        <end position="145"/>
    </location>
</feature>
<evidence type="ECO:0000313" key="8">
    <source>
        <dbReference type="Proteomes" id="UP001642464"/>
    </source>
</evidence>
<evidence type="ECO:0000256" key="1">
    <source>
        <dbReference type="ARBA" id="ARBA00007406"/>
    </source>
</evidence>
<dbReference type="Gene3D" id="3.40.50.720">
    <property type="entry name" value="NAD(P)-binding Rossmann-like Domain"/>
    <property type="match status" value="1"/>
</dbReference>
<keyword evidence="3" id="KW-0560">Oxidoreductase</keyword>
<dbReference type="Pfam" id="PF02800">
    <property type="entry name" value="Gp_dh_C"/>
    <property type="match status" value="1"/>
</dbReference>
<gene>
    <name evidence="7" type="ORF">SCF082_LOCUS4303</name>
</gene>
<dbReference type="PROSITE" id="PS00071">
    <property type="entry name" value="GAPDH"/>
    <property type="match status" value="1"/>
</dbReference>